<dbReference type="InterPro" id="IPR011032">
    <property type="entry name" value="GroES-like_sf"/>
</dbReference>
<dbReference type="InterPro" id="IPR013154">
    <property type="entry name" value="ADH-like_N"/>
</dbReference>
<evidence type="ECO:0000313" key="2">
    <source>
        <dbReference type="EMBL" id="MFD1611440.1"/>
    </source>
</evidence>
<gene>
    <name evidence="2" type="ORF">ACFSCW_06455</name>
</gene>
<organism evidence="2 3">
    <name type="scientific">Sphingomonas tabacisoli</name>
    <dbReference type="NCBI Taxonomy" id="2249466"/>
    <lineage>
        <taxon>Bacteria</taxon>
        <taxon>Pseudomonadati</taxon>
        <taxon>Pseudomonadota</taxon>
        <taxon>Alphaproteobacteria</taxon>
        <taxon>Sphingomonadales</taxon>
        <taxon>Sphingomonadaceae</taxon>
        <taxon>Sphingomonas</taxon>
    </lineage>
</organism>
<dbReference type="InterPro" id="IPR020843">
    <property type="entry name" value="ER"/>
</dbReference>
<dbReference type="SMART" id="SM00829">
    <property type="entry name" value="PKS_ER"/>
    <property type="match status" value="1"/>
</dbReference>
<dbReference type="CDD" id="cd08241">
    <property type="entry name" value="QOR1"/>
    <property type="match status" value="1"/>
</dbReference>
<keyword evidence="2" id="KW-0560">Oxidoreductase</keyword>
<proteinExistence type="predicted"/>
<name>A0ABW4I1D9_9SPHN</name>
<reference evidence="3" key="1">
    <citation type="journal article" date="2019" name="Int. J. Syst. Evol. Microbiol.">
        <title>The Global Catalogue of Microorganisms (GCM) 10K type strain sequencing project: providing services to taxonomists for standard genome sequencing and annotation.</title>
        <authorList>
            <consortium name="The Broad Institute Genomics Platform"/>
            <consortium name="The Broad Institute Genome Sequencing Center for Infectious Disease"/>
            <person name="Wu L."/>
            <person name="Ma J."/>
        </authorList>
    </citation>
    <scope>NUCLEOTIDE SEQUENCE [LARGE SCALE GENOMIC DNA]</scope>
    <source>
        <strain evidence="3">CGMCC 1.16275</strain>
    </source>
</reference>
<keyword evidence="3" id="KW-1185">Reference proteome</keyword>
<dbReference type="InterPro" id="IPR051397">
    <property type="entry name" value="Zn-ADH-like_protein"/>
</dbReference>
<dbReference type="InterPro" id="IPR036291">
    <property type="entry name" value="NAD(P)-bd_dom_sf"/>
</dbReference>
<feature type="domain" description="Enoyl reductase (ER)" evidence="1">
    <location>
        <begin position="10"/>
        <end position="329"/>
    </location>
</feature>
<dbReference type="InterPro" id="IPR013149">
    <property type="entry name" value="ADH-like_C"/>
</dbReference>
<dbReference type="SUPFAM" id="SSF50129">
    <property type="entry name" value="GroES-like"/>
    <property type="match status" value="1"/>
</dbReference>
<dbReference type="Pfam" id="PF00107">
    <property type="entry name" value="ADH_zinc_N"/>
    <property type="match status" value="1"/>
</dbReference>
<accession>A0ABW4I1D9</accession>
<dbReference type="GO" id="GO:0016491">
    <property type="term" value="F:oxidoreductase activity"/>
    <property type="evidence" value="ECO:0007669"/>
    <property type="project" value="UniProtKB-KW"/>
</dbReference>
<protein>
    <submittedName>
        <fullName evidence="2">NADPH:quinone oxidoreductase family protein</fullName>
        <ecNumber evidence="2">1.-.-.-</ecNumber>
    </submittedName>
</protein>
<dbReference type="Gene3D" id="3.40.50.720">
    <property type="entry name" value="NAD(P)-binding Rossmann-like Domain"/>
    <property type="match status" value="1"/>
</dbReference>
<dbReference type="SUPFAM" id="SSF51735">
    <property type="entry name" value="NAD(P)-binding Rossmann-fold domains"/>
    <property type="match status" value="1"/>
</dbReference>
<dbReference type="EMBL" id="JBHUDY010000001">
    <property type="protein sequence ID" value="MFD1611440.1"/>
    <property type="molecule type" value="Genomic_DNA"/>
</dbReference>
<dbReference type="Pfam" id="PF08240">
    <property type="entry name" value="ADH_N"/>
    <property type="match status" value="1"/>
</dbReference>
<dbReference type="PANTHER" id="PTHR43677">
    <property type="entry name" value="SHORT-CHAIN DEHYDROGENASE/REDUCTASE"/>
    <property type="match status" value="1"/>
</dbReference>
<dbReference type="EC" id="1.-.-.-" evidence="2"/>
<dbReference type="RefSeq" id="WP_380888034.1">
    <property type="nucleotide sequence ID" value="NZ_JBHUDY010000001.1"/>
</dbReference>
<dbReference type="Proteomes" id="UP001597115">
    <property type="component" value="Unassembled WGS sequence"/>
</dbReference>
<dbReference type="PANTHER" id="PTHR43677:SF4">
    <property type="entry name" value="QUINONE OXIDOREDUCTASE-LIKE PROTEIN 2"/>
    <property type="match status" value="1"/>
</dbReference>
<comment type="caution">
    <text evidence="2">The sequence shown here is derived from an EMBL/GenBank/DDBJ whole genome shotgun (WGS) entry which is preliminary data.</text>
</comment>
<evidence type="ECO:0000259" key="1">
    <source>
        <dbReference type="SMART" id="SM00829"/>
    </source>
</evidence>
<sequence>MRALLSNAAGGPETLVISDAPEPAAGPGQVIVGVKACAINYPDVLVIEDKYQFKPPRPFAPGGEIAGVVESVGEGEARWKPGDRVVAVPGYNGLADRIAIDGGSLFRLPEERSFVEGAALLITYGTVIHALVDRAAIRANETLLVLGAAGGVGLAAIKLGKAFGARVVAAVSSEEKAAAARSAGADETVIYPSGKLDRDQSKELGSAFKAVLGKSGADVVFDPVGGDYAEPALRALAWGGRYLVVGFVAGIPSIPLNLALLKSADIRGVIWGAWAAANPNENANHVERLFDLWKAGKISPKVTQTFAFDSAHEAIAKLGGRTAIGKLVVDLDAAG</sequence>
<dbReference type="Gene3D" id="3.90.180.10">
    <property type="entry name" value="Medium-chain alcohol dehydrogenases, catalytic domain"/>
    <property type="match status" value="1"/>
</dbReference>
<evidence type="ECO:0000313" key="3">
    <source>
        <dbReference type="Proteomes" id="UP001597115"/>
    </source>
</evidence>